<evidence type="ECO:0000256" key="1">
    <source>
        <dbReference type="SAM" id="Phobius"/>
    </source>
</evidence>
<keyword evidence="1" id="KW-1133">Transmembrane helix</keyword>
<evidence type="ECO:0000313" key="4">
    <source>
        <dbReference type="Proteomes" id="UP001602123"/>
    </source>
</evidence>
<keyword evidence="1" id="KW-0812">Transmembrane</keyword>
<keyword evidence="1" id="KW-0472">Membrane</keyword>
<evidence type="ECO:0000313" key="3">
    <source>
        <dbReference type="EMBL" id="MFF4218435.1"/>
    </source>
</evidence>
<gene>
    <name evidence="3" type="ORF">ACFYZM_19415</name>
</gene>
<dbReference type="InterPro" id="IPR026841">
    <property type="entry name" value="Aur1/Ipt1"/>
</dbReference>
<dbReference type="InterPro" id="IPR036938">
    <property type="entry name" value="PAP2/HPO_sf"/>
</dbReference>
<proteinExistence type="predicted"/>
<comment type="caution">
    <text evidence="3">The sequence shown here is derived from an EMBL/GenBank/DDBJ whole genome shotgun (WGS) entry which is preliminary data.</text>
</comment>
<dbReference type="RefSeq" id="WP_388628730.1">
    <property type="nucleotide sequence ID" value="NZ_JBIAUT010000006.1"/>
</dbReference>
<organism evidence="3 4">
    <name type="scientific">Streptomyces nondiastaticus</name>
    <dbReference type="NCBI Taxonomy" id="3154512"/>
    <lineage>
        <taxon>Bacteria</taxon>
        <taxon>Bacillati</taxon>
        <taxon>Actinomycetota</taxon>
        <taxon>Actinomycetes</taxon>
        <taxon>Kitasatosporales</taxon>
        <taxon>Streptomycetaceae</taxon>
        <taxon>Streptomyces</taxon>
    </lineage>
</organism>
<protein>
    <submittedName>
        <fullName evidence="3">Phosphatase PAP2 family protein</fullName>
    </submittedName>
</protein>
<name>A0ABW6U0T1_9ACTN</name>
<feature type="domain" description="Inositolphosphotransferase Aur1/Ipt1" evidence="2">
    <location>
        <begin position="3"/>
        <end position="124"/>
    </location>
</feature>
<reference evidence="3 4" key="1">
    <citation type="submission" date="2024-10" db="EMBL/GenBank/DDBJ databases">
        <title>The Natural Products Discovery Center: Release of the First 8490 Sequenced Strains for Exploring Actinobacteria Biosynthetic Diversity.</title>
        <authorList>
            <person name="Kalkreuter E."/>
            <person name="Kautsar S.A."/>
            <person name="Yang D."/>
            <person name="Bader C.D."/>
            <person name="Teijaro C.N."/>
            <person name="Fluegel L."/>
            <person name="Davis C.M."/>
            <person name="Simpson J.R."/>
            <person name="Lauterbach L."/>
            <person name="Steele A.D."/>
            <person name="Gui C."/>
            <person name="Meng S."/>
            <person name="Li G."/>
            <person name="Viehrig K."/>
            <person name="Ye F."/>
            <person name="Su P."/>
            <person name="Kiefer A.F."/>
            <person name="Nichols A."/>
            <person name="Cepeda A.J."/>
            <person name="Yan W."/>
            <person name="Fan B."/>
            <person name="Jiang Y."/>
            <person name="Adhikari A."/>
            <person name="Zheng C.-J."/>
            <person name="Schuster L."/>
            <person name="Cowan T.M."/>
            <person name="Smanski M.J."/>
            <person name="Chevrette M.G."/>
            <person name="De Carvalho L.P.S."/>
            <person name="Shen B."/>
        </authorList>
    </citation>
    <scope>NUCLEOTIDE SEQUENCE [LARGE SCALE GENOMIC DNA]</scope>
    <source>
        <strain evidence="3 4">NPDC001650</strain>
    </source>
</reference>
<dbReference type="EMBL" id="JBIAUT010000006">
    <property type="protein sequence ID" value="MFF4218435.1"/>
    <property type="molecule type" value="Genomic_DNA"/>
</dbReference>
<dbReference type="Proteomes" id="UP001602123">
    <property type="component" value="Unassembled WGS sequence"/>
</dbReference>
<dbReference type="Pfam" id="PF14378">
    <property type="entry name" value="PAP2_3"/>
    <property type="match status" value="1"/>
</dbReference>
<evidence type="ECO:0000259" key="2">
    <source>
        <dbReference type="Pfam" id="PF14378"/>
    </source>
</evidence>
<sequence length="136" mass="14197">MERYVLCLCLASCLCFLVFVALPLAGPITSLAGAFSPPQLHGYVAQPLQAWLMRNADPPGTCFPSSHVAGAWAGALALRTGDVPRAAARVMTAAAVVVTVAVVYCRYHYVLDAVAGTAVAALTVRLARPGTPEELT</sequence>
<accession>A0ABW6U0T1</accession>
<feature type="transmembrane region" description="Helical" evidence="1">
    <location>
        <begin position="86"/>
        <end position="105"/>
    </location>
</feature>
<dbReference type="Gene3D" id="1.20.144.10">
    <property type="entry name" value="Phosphatidic acid phosphatase type 2/haloperoxidase"/>
    <property type="match status" value="1"/>
</dbReference>
<keyword evidence="4" id="KW-1185">Reference proteome</keyword>
<dbReference type="SUPFAM" id="SSF48317">
    <property type="entry name" value="Acid phosphatase/Vanadium-dependent haloperoxidase"/>
    <property type="match status" value="1"/>
</dbReference>